<dbReference type="Gene3D" id="3.40.350.10">
    <property type="entry name" value="Creatinase/prolidase N-terminal domain"/>
    <property type="match status" value="1"/>
</dbReference>
<dbReference type="Proteomes" id="UP000198771">
    <property type="component" value="Unassembled WGS sequence"/>
</dbReference>
<dbReference type="InterPro" id="IPR036005">
    <property type="entry name" value="Creatinase/aminopeptidase-like"/>
</dbReference>
<dbReference type="RefSeq" id="WP_092117293.1">
    <property type="nucleotide sequence ID" value="NZ_FMXO01000003.1"/>
</dbReference>
<keyword evidence="3" id="KW-0645">Protease</keyword>
<dbReference type="PANTHER" id="PTHR46112:SF3">
    <property type="entry name" value="AMINOPEPTIDASE YPDF"/>
    <property type="match status" value="1"/>
</dbReference>
<keyword evidence="3" id="KW-0031">Aminopeptidase</keyword>
<dbReference type="Pfam" id="PF01321">
    <property type="entry name" value="Creatinase_N"/>
    <property type="match status" value="1"/>
</dbReference>
<dbReference type="PANTHER" id="PTHR46112">
    <property type="entry name" value="AMINOPEPTIDASE"/>
    <property type="match status" value="1"/>
</dbReference>
<evidence type="ECO:0000259" key="2">
    <source>
        <dbReference type="Pfam" id="PF01321"/>
    </source>
</evidence>
<dbReference type="STRING" id="617002.SAMN05660653_00705"/>
<evidence type="ECO:0000313" key="4">
    <source>
        <dbReference type="Proteomes" id="UP000198771"/>
    </source>
</evidence>
<protein>
    <submittedName>
        <fullName evidence="3">Xaa-Pro aminopeptidase</fullName>
    </submittedName>
</protein>
<feature type="domain" description="Peptidase M24" evidence="1">
    <location>
        <begin position="146"/>
        <end position="349"/>
    </location>
</feature>
<keyword evidence="3" id="KW-0378">Hydrolase</keyword>
<evidence type="ECO:0000259" key="1">
    <source>
        <dbReference type="Pfam" id="PF00557"/>
    </source>
</evidence>
<accession>A0A1G6B0J1</accession>
<proteinExistence type="predicted"/>
<dbReference type="SUPFAM" id="SSF53092">
    <property type="entry name" value="Creatinase/prolidase N-terminal domain"/>
    <property type="match status" value="1"/>
</dbReference>
<dbReference type="Pfam" id="PF00557">
    <property type="entry name" value="Peptidase_M24"/>
    <property type="match status" value="1"/>
</dbReference>
<dbReference type="InterPro" id="IPR000994">
    <property type="entry name" value="Pept_M24"/>
</dbReference>
<dbReference type="SUPFAM" id="SSF55920">
    <property type="entry name" value="Creatinase/aminopeptidase"/>
    <property type="match status" value="1"/>
</dbReference>
<sequence length="355" mass="40131">MIDRHAHRRERLRERLHEAGLQALLVSSPANRFYLSGFELHDPQCNESAGLLIVDAAGKDWLLTDPRYEIAAAKVWPKERLFIYTSPKIQQVRNFLAGLNYNALGFESRAMSYDFHAELKDHIVLAPTQNMVEMLRRIKDEYEIALMEASCKLNHEVFAMVPDLLQPGRTERDIAWEMEKLFRERGAQELAFPTIVGVNANAAQPHAVPDNTPVREDCLVLVDAGARLNAYCSDQTRTFWVGAAPPDGFKRTMDLVRKAQDAAIAAIRPGKPVAEAYHLVKSFFRDYLVDERFNHGLGHGIGLETHEAPSLGPHDKTILAPGMIVTVEPGLYYPEWGGIRWEYMILVTEDGCRIL</sequence>
<name>A0A1G6B0J1_9BACT</name>
<dbReference type="GO" id="GO:0004177">
    <property type="term" value="F:aminopeptidase activity"/>
    <property type="evidence" value="ECO:0007669"/>
    <property type="project" value="UniProtKB-KW"/>
</dbReference>
<dbReference type="InterPro" id="IPR029149">
    <property type="entry name" value="Creatin/AminoP/Spt16_N"/>
</dbReference>
<dbReference type="OrthoDB" id="9806388at2"/>
<organism evidence="3 4">
    <name type="scientific">Desulfonatronum thiosulfatophilum</name>
    <dbReference type="NCBI Taxonomy" id="617002"/>
    <lineage>
        <taxon>Bacteria</taxon>
        <taxon>Pseudomonadati</taxon>
        <taxon>Thermodesulfobacteriota</taxon>
        <taxon>Desulfovibrionia</taxon>
        <taxon>Desulfovibrionales</taxon>
        <taxon>Desulfonatronaceae</taxon>
        <taxon>Desulfonatronum</taxon>
    </lineage>
</organism>
<feature type="domain" description="Creatinase N-terminal" evidence="2">
    <location>
        <begin position="8"/>
        <end position="138"/>
    </location>
</feature>
<keyword evidence="4" id="KW-1185">Reference proteome</keyword>
<dbReference type="AlphaFoldDB" id="A0A1G6B0J1"/>
<dbReference type="EMBL" id="FMXO01000003">
    <property type="protein sequence ID" value="SDB14176.1"/>
    <property type="molecule type" value="Genomic_DNA"/>
</dbReference>
<reference evidence="3 4" key="1">
    <citation type="submission" date="2016-10" db="EMBL/GenBank/DDBJ databases">
        <authorList>
            <person name="de Groot N.N."/>
        </authorList>
    </citation>
    <scope>NUCLEOTIDE SEQUENCE [LARGE SCALE GENOMIC DNA]</scope>
    <source>
        <strain evidence="3 4">ASO4-2</strain>
    </source>
</reference>
<evidence type="ECO:0000313" key="3">
    <source>
        <dbReference type="EMBL" id="SDB14176.1"/>
    </source>
</evidence>
<dbReference type="Gene3D" id="3.90.230.10">
    <property type="entry name" value="Creatinase/methionine aminopeptidase superfamily"/>
    <property type="match status" value="1"/>
</dbReference>
<dbReference type="InterPro" id="IPR000587">
    <property type="entry name" value="Creatinase_N"/>
</dbReference>
<dbReference type="InterPro" id="IPR050659">
    <property type="entry name" value="Peptidase_M24B"/>
</dbReference>
<gene>
    <name evidence="3" type="ORF">SAMN05660653_00705</name>
</gene>